<dbReference type="OrthoDB" id="5144898at2"/>
<accession>A0A516PYG2</accession>
<reference evidence="1 2" key="1">
    <citation type="submission" date="2019-07" db="EMBL/GenBank/DDBJ databases">
        <title>Microlunatus dokdonensis sp. nov. isolated from the rhizospheric soil of the wild plant Elymus tsukushiensis.</title>
        <authorList>
            <person name="Ghim S.-Y."/>
            <person name="Hwang Y.-J."/>
            <person name="Son J.-S."/>
            <person name="Shin J.-H."/>
        </authorList>
    </citation>
    <scope>NUCLEOTIDE SEQUENCE [LARGE SCALE GENOMIC DNA]</scope>
    <source>
        <strain evidence="1 2">KUDC0627</strain>
    </source>
</reference>
<organism evidence="1 2">
    <name type="scientific">Microlunatus elymi</name>
    <dbReference type="NCBI Taxonomy" id="2596828"/>
    <lineage>
        <taxon>Bacteria</taxon>
        <taxon>Bacillati</taxon>
        <taxon>Actinomycetota</taxon>
        <taxon>Actinomycetes</taxon>
        <taxon>Propionibacteriales</taxon>
        <taxon>Propionibacteriaceae</taxon>
        <taxon>Microlunatus</taxon>
    </lineage>
</organism>
<protein>
    <submittedName>
        <fullName evidence="1">Uncharacterized protein</fullName>
    </submittedName>
</protein>
<gene>
    <name evidence="1" type="ORF">FOE78_10160</name>
</gene>
<evidence type="ECO:0000313" key="2">
    <source>
        <dbReference type="Proteomes" id="UP000319263"/>
    </source>
</evidence>
<proteinExistence type="predicted"/>
<dbReference type="EMBL" id="CP041692">
    <property type="protein sequence ID" value="QDP96219.1"/>
    <property type="molecule type" value="Genomic_DNA"/>
</dbReference>
<dbReference type="RefSeq" id="WP_143986185.1">
    <property type="nucleotide sequence ID" value="NZ_CP041692.1"/>
</dbReference>
<dbReference type="AlphaFoldDB" id="A0A516PYG2"/>
<keyword evidence="2" id="KW-1185">Reference proteome</keyword>
<evidence type="ECO:0000313" key="1">
    <source>
        <dbReference type="EMBL" id="QDP96219.1"/>
    </source>
</evidence>
<dbReference type="Proteomes" id="UP000319263">
    <property type="component" value="Chromosome"/>
</dbReference>
<name>A0A516PYG2_9ACTN</name>
<dbReference type="KEGG" id="mik:FOE78_10160"/>
<sequence>MAAEKFRTGVRRGLKRAVYGSWQSAVEAVGRNPGSVLAWQLGTDRQYAIASTGLLSIAAGDDDQLDWRHVAWHRIERGSFDADSNTLRWKAYLESPAGSRPDPSWSATEDGALSLLEPGRLPVVFRDRVSASIAIQRFIPLELDGSQIRPRMIEPITRKTDRRRGVIISGRRDLSATAAAIEWRVSLPAGVGWDTPGISELAAEAATGLRAAYDPDG</sequence>